<feature type="non-terminal residue" evidence="2">
    <location>
        <position position="1"/>
    </location>
</feature>
<proteinExistence type="predicted"/>
<dbReference type="Gene3D" id="3.40.30.10">
    <property type="entry name" value="Glutaredoxin"/>
    <property type="match status" value="1"/>
</dbReference>
<dbReference type="RefSeq" id="WP_134852633.1">
    <property type="nucleotide sequence ID" value="NZ_SPNC01000094.1"/>
</dbReference>
<dbReference type="InterPro" id="IPR013740">
    <property type="entry name" value="Redoxin"/>
</dbReference>
<accession>A0A4Y8WP09</accession>
<dbReference type="PANTHER" id="PTHR42852:SF13">
    <property type="entry name" value="PROTEIN DIPZ"/>
    <property type="match status" value="1"/>
</dbReference>
<dbReference type="Pfam" id="PF08534">
    <property type="entry name" value="Redoxin"/>
    <property type="match status" value="1"/>
</dbReference>
<keyword evidence="3" id="KW-1185">Reference proteome</keyword>
<evidence type="ECO:0000259" key="1">
    <source>
        <dbReference type="Pfam" id="PF08534"/>
    </source>
</evidence>
<protein>
    <submittedName>
        <fullName evidence="2">Redoxin domain-containing protein</fullName>
    </submittedName>
</protein>
<dbReference type="GO" id="GO:0016491">
    <property type="term" value="F:oxidoreductase activity"/>
    <property type="evidence" value="ECO:0007669"/>
    <property type="project" value="InterPro"/>
</dbReference>
<reference evidence="2 3" key="1">
    <citation type="submission" date="2019-03" db="EMBL/GenBank/DDBJ databases">
        <title>Porphyromonas levii Isolated from the Uterus of Dairy Cows.</title>
        <authorList>
            <person name="Francis A.M."/>
        </authorList>
    </citation>
    <scope>NUCLEOTIDE SEQUENCE [LARGE SCALE GENOMIC DNA]</scope>
    <source>
        <strain evidence="2 3">AF5678</strain>
    </source>
</reference>
<dbReference type="Proteomes" id="UP000297225">
    <property type="component" value="Unassembled WGS sequence"/>
</dbReference>
<dbReference type="InterPro" id="IPR036249">
    <property type="entry name" value="Thioredoxin-like_sf"/>
</dbReference>
<evidence type="ECO:0000313" key="3">
    <source>
        <dbReference type="Proteomes" id="UP000297225"/>
    </source>
</evidence>
<dbReference type="InterPro" id="IPR050553">
    <property type="entry name" value="Thioredoxin_ResA/DsbE_sf"/>
</dbReference>
<dbReference type="PANTHER" id="PTHR42852">
    <property type="entry name" value="THIOL:DISULFIDE INTERCHANGE PROTEIN DSBE"/>
    <property type="match status" value="1"/>
</dbReference>
<name>A0A4Y8WP09_9PORP</name>
<feature type="domain" description="Redoxin" evidence="1">
    <location>
        <begin position="135"/>
        <end position="249"/>
    </location>
</feature>
<dbReference type="SUPFAM" id="SSF52833">
    <property type="entry name" value="Thioredoxin-like"/>
    <property type="match status" value="1"/>
</dbReference>
<organism evidence="2 3">
    <name type="scientific">Porphyromonas levii</name>
    <dbReference type="NCBI Taxonomy" id="28114"/>
    <lineage>
        <taxon>Bacteria</taxon>
        <taxon>Pseudomonadati</taxon>
        <taxon>Bacteroidota</taxon>
        <taxon>Bacteroidia</taxon>
        <taxon>Bacteroidales</taxon>
        <taxon>Porphyromonadaceae</taxon>
        <taxon>Porphyromonas</taxon>
    </lineage>
</organism>
<dbReference type="EMBL" id="SPNC01000094">
    <property type="protein sequence ID" value="TFH94694.1"/>
    <property type="molecule type" value="Genomic_DNA"/>
</dbReference>
<dbReference type="AlphaFoldDB" id="A0A4Y8WP09"/>
<gene>
    <name evidence="2" type="ORF">E4P47_06425</name>
</gene>
<evidence type="ECO:0000313" key="2">
    <source>
        <dbReference type="EMBL" id="TFH94694.1"/>
    </source>
</evidence>
<sequence length="253" mass="29659">IKANGSHFFDDFQDRYRTDWVFDYSRIEQDSSTFYNPNYCELLSNHYNIGRHLGNMEVYSIAIMDSILVNETIPPMLVKYTLSQCLDQIYSEAPWDIIQKNSQEYLHLFPSSELPSHLMQKYSIDPSAINDVLLVNPQGQSTTLQDVLGRLYGKEVVLDVWASWCSPCMEKIKAEKEKRERQKRKGVEYVFITFMDNEADWKKRIVELGLEQEEHCYFTTNSQTSQWFTDMKISSIPRVIRYNKAGVIIGQEM</sequence>
<comment type="caution">
    <text evidence="2">The sequence shown here is derived from an EMBL/GenBank/DDBJ whole genome shotgun (WGS) entry which is preliminary data.</text>
</comment>